<keyword evidence="3" id="KW-0949">S-adenosyl-L-methionine</keyword>
<sequence length="210" mass="24302">MERDEELYILSHIDSESELLCRLNRDTNVKLPRAHMLSGHLQGRILKMLCRMVRPMRLLELGTFTGYSAQCFAEAMPEGGVVYTVEENDELEDFINEYLSQSPYRDRIKLFIGDAKKVVPALDGEFDMVFIDADKREYCSYYDVVFDRVKPGGFIVADNTLWDGKVFDLSQHDPQTEGLRRFNDRVAADDRVEKVFLPSRDGITLIYKKI</sequence>
<gene>
    <name evidence="4" type="ORF">IAC54_00055</name>
</gene>
<dbReference type="PANTHER" id="PTHR10509">
    <property type="entry name" value="O-METHYLTRANSFERASE-RELATED"/>
    <property type="match status" value="1"/>
</dbReference>
<dbReference type="PANTHER" id="PTHR10509:SF14">
    <property type="entry name" value="CAFFEOYL-COA O-METHYLTRANSFERASE 3-RELATED"/>
    <property type="match status" value="1"/>
</dbReference>
<accession>A0A9D9E550</accession>
<dbReference type="InterPro" id="IPR050362">
    <property type="entry name" value="Cation-dep_OMT"/>
</dbReference>
<evidence type="ECO:0000313" key="4">
    <source>
        <dbReference type="EMBL" id="MBO8437279.1"/>
    </source>
</evidence>
<keyword evidence="1 4" id="KW-0489">Methyltransferase</keyword>
<organism evidence="4 5">
    <name type="scientific">Candidatus Caccoplasma merdipullorum</name>
    <dbReference type="NCBI Taxonomy" id="2840718"/>
    <lineage>
        <taxon>Bacteria</taxon>
        <taxon>Pseudomonadati</taxon>
        <taxon>Bacteroidota</taxon>
        <taxon>Bacteroidia</taxon>
        <taxon>Bacteroidales</taxon>
        <taxon>Bacteroidaceae</taxon>
        <taxon>Bacteroidaceae incertae sedis</taxon>
        <taxon>Candidatus Caccoplasma</taxon>
    </lineage>
</organism>
<reference evidence="4" key="1">
    <citation type="submission" date="2020-10" db="EMBL/GenBank/DDBJ databases">
        <authorList>
            <person name="Gilroy R."/>
        </authorList>
    </citation>
    <scope>NUCLEOTIDE SEQUENCE</scope>
    <source>
        <strain evidence="4">G3-4614</strain>
    </source>
</reference>
<dbReference type="InterPro" id="IPR002935">
    <property type="entry name" value="SAM_O-MeTrfase"/>
</dbReference>
<evidence type="ECO:0000256" key="1">
    <source>
        <dbReference type="ARBA" id="ARBA00022603"/>
    </source>
</evidence>
<dbReference type="EMBL" id="JADIMW010000002">
    <property type="protein sequence ID" value="MBO8437279.1"/>
    <property type="molecule type" value="Genomic_DNA"/>
</dbReference>
<dbReference type="CDD" id="cd02440">
    <property type="entry name" value="AdoMet_MTases"/>
    <property type="match status" value="1"/>
</dbReference>
<comment type="caution">
    <text evidence="4">The sequence shown here is derived from an EMBL/GenBank/DDBJ whole genome shotgun (WGS) entry which is preliminary data.</text>
</comment>
<protein>
    <submittedName>
        <fullName evidence="4">Class I SAM-dependent methyltransferase</fullName>
    </submittedName>
</protein>
<dbReference type="Proteomes" id="UP000823636">
    <property type="component" value="Unassembled WGS sequence"/>
</dbReference>
<dbReference type="GO" id="GO:0032259">
    <property type="term" value="P:methylation"/>
    <property type="evidence" value="ECO:0007669"/>
    <property type="project" value="UniProtKB-KW"/>
</dbReference>
<dbReference type="InterPro" id="IPR029063">
    <property type="entry name" value="SAM-dependent_MTases_sf"/>
</dbReference>
<evidence type="ECO:0000256" key="2">
    <source>
        <dbReference type="ARBA" id="ARBA00022679"/>
    </source>
</evidence>
<dbReference type="SUPFAM" id="SSF53335">
    <property type="entry name" value="S-adenosyl-L-methionine-dependent methyltransferases"/>
    <property type="match status" value="1"/>
</dbReference>
<dbReference type="Pfam" id="PF01596">
    <property type="entry name" value="Methyltransf_3"/>
    <property type="match status" value="1"/>
</dbReference>
<evidence type="ECO:0000256" key="3">
    <source>
        <dbReference type="ARBA" id="ARBA00022691"/>
    </source>
</evidence>
<keyword evidence="2" id="KW-0808">Transferase</keyword>
<reference evidence="4" key="2">
    <citation type="journal article" date="2021" name="PeerJ">
        <title>Extensive microbial diversity within the chicken gut microbiome revealed by metagenomics and culture.</title>
        <authorList>
            <person name="Gilroy R."/>
            <person name="Ravi A."/>
            <person name="Getino M."/>
            <person name="Pursley I."/>
            <person name="Horton D.L."/>
            <person name="Alikhan N.F."/>
            <person name="Baker D."/>
            <person name="Gharbi K."/>
            <person name="Hall N."/>
            <person name="Watson M."/>
            <person name="Adriaenssens E.M."/>
            <person name="Foster-Nyarko E."/>
            <person name="Jarju S."/>
            <person name="Secka A."/>
            <person name="Antonio M."/>
            <person name="Oren A."/>
            <person name="Chaudhuri R.R."/>
            <person name="La Ragione R."/>
            <person name="Hildebrand F."/>
            <person name="Pallen M.J."/>
        </authorList>
    </citation>
    <scope>NUCLEOTIDE SEQUENCE</scope>
    <source>
        <strain evidence="4">G3-4614</strain>
    </source>
</reference>
<dbReference type="GO" id="GO:0008171">
    <property type="term" value="F:O-methyltransferase activity"/>
    <property type="evidence" value="ECO:0007669"/>
    <property type="project" value="InterPro"/>
</dbReference>
<proteinExistence type="predicted"/>
<name>A0A9D9E550_9BACT</name>
<dbReference type="GO" id="GO:0008757">
    <property type="term" value="F:S-adenosylmethionine-dependent methyltransferase activity"/>
    <property type="evidence" value="ECO:0007669"/>
    <property type="project" value="TreeGrafter"/>
</dbReference>
<evidence type="ECO:0000313" key="5">
    <source>
        <dbReference type="Proteomes" id="UP000823636"/>
    </source>
</evidence>
<dbReference type="AlphaFoldDB" id="A0A9D9E550"/>
<dbReference type="Gene3D" id="3.40.50.150">
    <property type="entry name" value="Vaccinia Virus protein VP39"/>
    <property type="match status" value="1"/>
</dbReference>
<dbReference type="PROSITE" id="PS51682">
    <property type="entry name" value="SAM_OMT_I"/>
    <property type="match status" value="1"/>
</dbReference>